<keyword evidence="3" id="KW-1185">Reference proteome</keyword>
<comment type="caution">
    <text evidence="2">The sequence shown here is derived from an EMBL/GenBank/DDBJ whole genome shotgun (WGS) entry which is preliminary data.</text>
</comment>
<keyword evidence="2" id="KW-0378">Hydrolase</keyword>
<reference evidence="2" key="1">
    <citation type="submission" date="2023-08" db="EMBL/GenBank/DDBJ databases">
        <title>Study of Resistomes in environmental pathogenic environmental.</title>
        <authorList>
            <person name="Bhattacharjee A."/>
            <person name="Singh A.K."/>
        </authorList>
    </citation>
    <scope>NUCLEOTIDE SEQUENCE</scope>
    <source>
        <strain evidence="2">S1</strain>
    </source>
</reference>
<accession>A0ABU3MZI0</accession>
<dbReference type="InterPro" id="IPR052354">
    <property type="entry name" value="Cell_Wall_Dynamics_Protein"/>
</dbReference>
<evidence type="ECO:0000259" key="1">
    <source>
        <dbReference type="Pfam" id="PF00182"/>
    </source>
</evidence>
<sequence length="212" mass="23087">MSLIKGLLALFFRPKKVELAAQAKPKPEAVAPEWISPAVFQAATGLSGEMARAWYEHVRAACLEFGIVGPVRIAAFLAQVGHESGGFVYTRELWGPTTAQKRYEGRTDLGNTQSGDGFRFRGRGLIQITGRDNYQRAAAGLGVDVVADPRLLEERALAARSAAWWWKTHGCNHLADGGDFVALTRRINGGSNGLADRKTRWERAKKAIVGVA</sequence>
<name>A0ABU3MZI0_9BURK</name>
<dbReference type="Gene3D" id="1.10.530.10">
    <property type="match status" value="1"/>
</dbReference>
<dbReference type="SUPFAM" id="SSF53955">
    <property type="entry name" value="Lysozyme-like"/>
    <property type="match status" value="1"/>
</dbReference>
<dbReference type="GO" id="GO:0016787">
    <property type="term" value="F:hydrolase activity"/>
    <property type="evidence" value="ECO:0007669"/>
    <property type="project" value="UniProtKB-KW"/>
</dbReference>
<dbReference type="Pfam" id="PF00182">
    <property type="entry name" value="Glyco_hydro_19"/>
    <property type="match status" value="1"/>
</dbReference>
<dbReference type="PANTHER" id="PTHR34408">
    <property type="entry name" value="FAMILY PROTEIN, PUTATIVE-RELATED"/>
    <property type="match status" value="1"/>
</dbReference>
<dbReference type="RefSeq" id="WP_254499395.1">
    <property type="nucleotide sequence ID" value="NZ_JAPQTC020000007.1"/>
</dbReference>
<dbReference type="EMBL" id="JAPQTC020000007">
    <property type="protein sequence ID" value="MDT8506301.1"/>
    <property type="molecule type" value="Genomic_DNA"/>
</dbReference>
<evidence type="ECO:0000313" key="2">
    <source>
        <dbReference type="EMBL" id="MDT8506301.1"/>
    </source>
</evidence>
<dbReference type="InterPro" id="IPR023346">
    <property type="entry name" value="Lysozyme-like_dom_sf"/>
</dbReference>
<feature type="domain" description="Glycoside hydrolase family 19 catalytic" evidence="1">
    <location>
        <begin position="72"/>
        <end position="170"/>
    </location>
</feature>
<gene>
    <name evidence="2" type="ORF">OYC61_018500</name>
</gene>
<organism evidence="2 3">
    <name type="scientific">Alcaligenes nematophilus</name>
    <dbReference type="NCBI Taxonomy" id="2994643"/>
    <lineage>
        <taxon>Bacteria</taxon>
        <taxon>Pseudomonadati</taxon>
        <taxon>Pseudomonadota</taxon>
        <taxon>Betaproteobacteria</taxon>
        <taxon>Burkholderiales</taxon>
        <taxon>Alcaligenaceae</taxon>
        <taxon>Alcaligenes</taxon>
    </lineage>
</organism>
<dbReference type="InterPro" id="IPR000726">
    <property type="entry name" value="Glyco_hydro_19_cat"/>
</dbReference>
<protein>
    <submittedName>
        <fullName evidence="2">Glycoside hydrolase family 19 protein</fullName>
    </submittedName>
</protein>
<dbReference type="Proteomes" id="UP001074635">
    <property type="component" value="Unassembled WGS sequence"/>
</dbReference>
<proteinExistence type="predicted"/>
<evidence type="ECO:0000313" key="3">
    <source>
        <dbReference type="Proteomes" id="UP001074635"/>
    </source>
</evidence>
<dbReference type="PANTHER" id="PTHR34408:SF1">
    <property type="entry name" value="GLYCOSYL HYDROLASE FAMILY 19 DOMAIN-CONTAINING PROTEIN HI_1415"/>
    <property type="match status" value="1"/>
</dbReference>